<dbReference type="EMBL" id="JAFBFC010000007">
    <property type="protein sequence ID" value="MBM7704493.1"/>
    <property type="molecule type" value="Genomic_DNA"/>
</dbReference>
<dbReference type="Proteomes" id="UP000809829">
    <property type="component" value="Unassembled WGS sequence"/>
</dbReference>
<keyword evidence="1" id="KW-0812">Transmembrane</keyword>
<keyword evidence="4" id="KW-1185">Reference proteome</keyword>
<feature type="transmembrane region" description="Helical" evidence="1">
    <location>
        <begin position="249"/>
        <end position="280"/>
    </location>
</feature>
<gene>
    <name evidence="3" type="ORF">JOC83_003350</name>
</gene>
<dbReference type="Pfam" id="PF17820">
    <property type="entry name" value="PDZ_6"/>
    <property type="match status" value="1"/>
</dbReference>
<feature type="transmembrane region" description="Helical" evidence="1">
    <location>
        <begin position="15"/>
        <end position="35"/>
    </location>
</feature>
<feature type="transmembrane region" description="Helical" evidence="1">
    <location>
        <begin position="183"/>
        <end position="201"/>
    </location>
</feature>
<comment type="caution">
    <text evidence="3">The sequence shown here is derived from an EMBL/GenBank/DDBJ whole genome shotgun (WGS) entry which is preliminary data.</text>
</comment>
<name>A0ABS2QZ69_9BACI</name>
<sequence length="398" mass="44281">MDLVVEGLRGFGRLFLHPLTYFFIMVAYFVGLARVKRERKHFHVRIFDFILELKYLFFPGLLIGLVLSVITLLLGTYLSIGTIVVIGVITFLLSGPFTFRWLSPAFVLGFAVIAALLIPEGGLGTGLIAELVMEAKNMHLPSIVIILALLLVAEGFLIWKYGHKGTSPAMVTSKRGQQVGAHFAQKLWVVPLFVLIPGDAIKAVWSWWPVLTVNDTTFSLFLVPFAIGFSQRIKGMLPIHSISITGKRVLGLGLFIALASVAVFFYPFVSIFIVAIAIFIRELITIQQRMTDDNAPVFFSKRDSGLVILGIIPTSPAEKMALQVGEVITKVNGIPVSHVSSFYEALQANNRAYCKLEVIDENGEIRFAQRALYDNEHHELGIIFVQHHQKRESEVEVG</sequence>
<dbReference type="InterPro" id="IPR001478">
    <property type="entry name" value="PDZ"/>
</dbReference>
<protein>
    <recommendedName>
        <fullName evidence="2">PDZ domain-containing protein</fullName>
    </recommendedName>
</protein>
<dbReference type="RefSeq" id="WP_205188496.1">
    <property type="nucleotide sequence ID" value="NZ_JAFBFC010000007.1"/>
</dbReference>
<dbReference type="PROSITE" id="PS50106">
    <property type="entry name" value="PDZ"/>
    <property type="match status" value="1"/>
</dbReference>
<evidence type="ECO:0000313" key="3">
    <source>
        <dbReference type="EMBL" id="MBM7704493.1"/>
    </source>
</evidence>
<accession>A0ABS2QZ69</accession>
<evidence type="ECO:0000313" key="4">
    <source>
        <dbReference type="Proteomes" id="UP000809829"/>
    </source>
</evidence>
<feature type="domain" description="PDZ" evidence="2">
    <location>
        <begin position="283"/>
        <end position="340"/>
    </location>
</feature>
<keyword evidence="1" id="KW-1133">Transmembrane helix</keyword>
<dbReference type="SUPFAM" id="SSF50156">
    <property type="entry name" value="PDZ domain-like"/>
    <property type="match status" value="1"/>
</dbReference>
<feature type="transmembrane region" description="Helical" evidence="1">
    <location>
        <begin position="106"/>
        <end position="128"/>
    </location>
</feature>
<evidence type="ECO:0000259" key="2">
    <source>
        <dbReference type="PROSITE" id="PS50106"/>
    </source>
</evidence>
<organism evidence="3 4">
    <name type="scientific">Priestia iocasae</name>
    <dbReference type="NCBI Taxonomy" id="2291674"/>
    <lineage>
        <taxon>Bacteria</taxon>
        <taxon>Bacillati</taxon>
        <taxon>Bacillota</taxon>
        <taxon>Bacilli</taxon>
        <taxon>Bacillales</taxon>
        <taxon>Bacillaceae</taxon>
        <taxon>Priestia</taxon>
    </lineage>
</organism>
<feature type="transmembrane region" description="Helical" evidence="1">
    <location>
        <begin position="140"/>
        <end position="162"/>
    </location>
</feature>
<dbReference type="Gene3D" id="2.30.42.10">
    <property type="match status" value="1"/>
</dbReference>
<evidence type="ECO:0000256" key="1">
    <source>
        <dbReference type="SAM" id="Phobius"/>
    </source>
</evidence>
<proteinExistence type="predicted"/>
<dbReference type="InterPro" id="IPR041489">
    <property type="entry name" value="PDZ_6"/>
</dbReference>
<reference evidence="3 4" key="1">
    <citation type="submission" date="2021-01" db="EMBL/GenBank/DDBJ databases">
        <title>Genomic Encyclopedia of Type Strains, Phase IV (KMG-IV): sequencing the most valuable type-strain genomes for metagenomic binning, comparative biology and taxonomic classification.</title>
        <authorList>
            <person name="Goeker M."/>
        </authorList>
    </citation>
    <scope>NUCLEOTIDE SEQUENCE [LARGE SCALE GENOMIC DNA]</scope>
    <source>
        <strain evidence="3 4">DSM 104297</strain>
    </source>
</reference>
<feature type="transmembrane region" description="Helical" evidence="1">
    <location>
        <begin position="80"/>
        <end position="99"/>
    </location>
</feature>
<dbReference type="InterPro" id="IPR036034">
    <property type="entry name" value="PDZ_sf"/>
</dbReference>
<feature type="transmembrane region" description="Helical" evidence="1">
    <location>
        <begin position="207"/>
        <end position="229"/>
    </location>
</feature>
<keyword evidence="1" id="KW-0472">Membrane</keyword>
<feature type="transmembrane region" description="Helical" evidence="1">
    <location>
        <begin position="55"/>
        <end position="74"/>
    </location>
</feature>
<dbReference type="SMART" id="SM00228">
    <property type="entry name" value="PDZ"/>
    <property type="match status" value="1"/>
</dbReference>